<dbReference type="PANTHER" id="PTHR35705:SF2">
    <property type="entry name" value="WPP DOMAIN-INTERACTING TAIL-ANCHORED PROTEIN 2"/>
    <property type="match status" value="1"/>
</dbReference>
<keyword evidence="1" id="KW-0812">Transmembrane</keyword>
<dbReference type="AlphaFoldDB" id="A0A9N7MY50"/>
<organism evidence="2 3">
    <name type="scientific">Striga hermonthica</name>
    <name type="common">Purple witchweed</name>
    <name type="synonym">Buchnera hermonthica</name>
    <dbReference type="NCBI Taxonomy" id="68872"/>
    <lineage>
        <taxon>Eukaryota</taxon>
        <taxon>Viridiplantae</taxon>
        <taxon>Streptophyta</taxon>
        <taxon>Embryophyta</taxon>
        <taxon>Tracheophyta</taxon>
        <taxon>Spermatophyta</taxon>
        <taxon>Magnoliopsida</taxon>
        <taxon>eudicotyledons</taxon>
        <taxon>Gunneridae</taxon>
        <taxon>Pentapetalae</taxon>
        <taxon>asterids</taxon>
        <taxon>lamiids</taxon>
        <taxon>Lamiales</taxon>
        <taxon>Orobanchaceae</taxon>
        <taxon>Buchnereae</taxon>
        <taxon>Striga</taxon>
    </lineage>
</organism>
<reference evidence="2" key="1">
    <citation type="submission" date="2019-12" db="EMBL/GenBank/DDBJ databases">
        <authorList>
            <person name="Scholes J."/>
        </authorList>
    </citation>
    <scope>NUCLEOTIDE SEQUENCE</scope>
</reference>
<accession>A0A9N7MY50</accession>
<keyword evidence="1" id="KW-1133">Transmembrane helix</keyword>
<proteinExistence type="predicted"/>
<feature type="transmembrane region" description="Helical" evidence="1">
    <location>
        <begin position="231"/>
        <end position="250"/>
    </location>
</feature>
<dbReference type="OrthoDB" id="1936068at2759"/>
<comment type="caution">
    <text evidence="2">The sequence shown here is derived from an EMBL/GenBank/DDBJ whole genome shotgun (WGS) entry which is preliminary data.</text>
</comment>
<evidence type="ECO:0000313" key="2">
    <source>
        <dbReference type="EMBL" id="CAA0822466.1"/>
    </source>
</evidence>
<sequence length="257" mass="29084">MEGKMLRKFLSKSRAQIEALREKRNEEASHLTASIFSERFSELWEEIDILKGTNESNAKIWGMLEKKLRELDIQLQHLWALSEACQVKENMLYSAICDLEASMDELKHKVAKGELKLEDGCLISSETNLNITKEMELMGSRVVLSANALTQTALETRLCAKEVVVRSDRIREALQTVINREGLQDKVEKLLEDAIPNDDEIRASCSTSDSSNLVSQVEAERLNKNENYKRMCVFMAILVVVLSGLAAPLFHSKIIVL</sequence>
<gene>
    <name evidence="2" type="ORF">SHERM_19938</name>
</gene>
<dbReference type="PANTHER" id="PTHR35705">
    <property type="entry name" value="WPP DOMAIN-INTERACTING TAIL-ANCHORED PROTEIN 1"/>
    <property type="match status" value="1"/>
</dbReference>
<name>A0A9N7MY50_STRHE</name>
<keyword evidence="3" id="KW-1185">Reference proteome</keyword>
<dbReference type="EMBL" id="CACSLK010023397">
    <property type="protein sequence ID" value="CAA0822466.1"/>
    <property type="molecule type" value="Genomic_DNA"/>
</dbReference>
<dbReference type="InterPro" id="IPR039976">
    <property type="entry name" value="WIT1/WIT2"/>
</dbReference>
<keyword evidence="1" id="KW-0472">Membrane</keyword>
<protein>
    <submittedName>
        <fullName evidence="2">WPP domain-interacting tail-anchored protein 2</fullName>
    </submittedName>
</protein>
<dbReference type="Proteomes" id="UP001153555">
    <property type="component" value="Unassembled WGS sequence"/>
</dbReference>
<evidence type="ECO:0000256" key="1">
    <source>
        <dbReference type="SAM" id="Phobius"/>
    </source>
</evidence>
<evidence type="ECO:0000313" key="3">
    <source>
        <dbReference type="Proteomes" id="UP001153555"/>
    </source>
</evidence>